<proteinExistence type="predicted"/>
<sequence length="90" mass="10100">MAASVAADDFGADVATVEVVLTNLVAGTLGLFAAAERQVERRERLIVQFSAGLIQDAYQNERRRGLLLRRVGLHFEEGHRNLFRMIWCVN</sequence>
<protein>
    <submittedName>
        <fullName evidence="1">Uncharacterized protein</fullName>
    </submittedName>
</protein>
<evidence type="ECO:0000313" key="2">
    <source>
        <dbReference type="Proteomes" id="UP000500810"/>
    </source>
</evidence>
<dbReference type="EMBL" id="MT413450">
    <property type="protein sequence ID" value="QPL17330.1"/>
    <property type="molecule type" value="Genomic_DNA"/>
</dbReference>
<name>A0A7T0M775_9CAUD</name>
<dbReference type="Proteomes" id="UP000500810">
    <property type="component" value="Segment"/>
</dbReference>
<organism evidence="1 2">
    <name type="scientific">Pseudomonas phage Epa15</name>
    <dbReference type="NCBI Taxonomy" id="2733395"/>
    <lineage>
        <taxon>Viruses</taxon>
        <taxon>Duplodnaviria</taxon>
        <taxon>Heunggongvirae</taxon>
        <taxon>Uroviricota</taxon>
        <taxon>Caudoviricetes</taxon>
        <taxon>Lindbergviridae</taxon>
        <taxon>Pbunavirus</taxon>
        <taxon>Pbunavirus LS1</taxon>
    </lineage>
</organism>
<accession>A0A7T0M775</accession>
<evidence type="ECO:0000313" key="1">
    <source>
        <dbReference type="EMBL" id="QPL17330.1"/>
    </source>
</evidence>
<reference evidence="2" key="1">
    <citation type="submission" date="2020-04" db="EMBL/GenBank/DDBJ databases">
        <title>Pseudomonas aeruginosa Phage Cocktails: Rational Design and Efficacy against Mouse Wound and Septic Infections.</title>
        <authorList>
            <person name="Farlow J."/>
            <person name="Freyberger H.R."/>
            <person name="He Y."/>
            <person name="Ward A.M."/>
            <person name="Autvisuttinunt W."/>
            <person name="Li T."/>
            <person name="Jacobs A.C."/>
            <person name="Nikolich M.P."/>
            <person name="Filippov A."/>
        </authorList>
    </citation>
    <scope>NUCLEOTIDE SEQUENCE [LARGE SCALE GENOMIC DNA]</scope>
</reference>